<dbReference type="AlphaFoldDB" id="A0A6A5SAJ9"/>
<evidence type="ECO:0000313" key="1">
    <source>
        <dbReference type="EMBL" id="KAF1935446.1"/>
    </source>
</evidence>
<keyword evidence="2" id="KW-1185">Reference proteome</keyword>
<proteinExistence type="predicted"/>
<reference evidence="1" key="1">
    <citation type="journal article" date="2020" name="Stud. Mycol.">
        <title>101 Dothideomycetes genomes: a test case for predicting lifestyles and emergence of pathogens.</title>
        <authorList>
            <person name="Haridas S."/>
            <person name="Albert R."/>
            <person name="Binder M."/>
            <person name="Bloem J."/>
            <person name="Labutti K."/>
            <person name="Salamov A."/>
            <person name="Andreopoulos B."/>
            <person name="Baker S."/>
            <person name="Barry K."/>
            <person name="Bills G."/>
            <person name="Bluhm B."/>
            <person name="Cannon C."/>
            <person name="Castanera R."/>
            <person name="Culley D."/>
            <person name="Daum C."/>
            <person name="Ezra D."/>
            <person name="Gonzalez J."/>
            <person name="Henrissat B."/>
            <person name="Kuo A."/>
            <person name="Liang C."/>
            <person name="Lipzen A."/>
            <person name="Lutzoni F."/>
            <person name="Magnuson J."/>
            <person name="Mondo S."/>
            <person name="Nolan M."/>
            <person name="Ohm R."/>
            <person name="Pangilinan J."/>
            <person name="Park H.-J."/>
            <person name="Ramirez L."/>
            <person name="Alfaro M."/>
            <person name="Sun H."/>
            <person name="Tritt A."/>
            <person name="Yoshinaga Y."/>
            <person name="Zwiers L.-H."/>
            <person name="Turgeon B."/>
            <person name="Goodwin S."/>
            <person name="Spatafora J."/>
            <person name="Crous P."/>
            <person name="Grigoriev I."/>
        </authorList>
    </citation>
    <scope>NUCLEOTIDE SEQUENCE</scope>
    <source>
        <strain evidence="1">CBS 161.51</strain>
    </source>
</reference>
<dbReference type="OrthoDB" id="3787841at2759"/>
<accession>A0A6A5SAJ9</accession>
<dbReference type="EMBL" id="ML976269">
    <property type="protein sequence ID" value="KAF1935446.1"/>
    <property type="molecule type" value="Genomic_DNA"/>
</dbReference>
<organism evidence="1 2">
    <name type="scientific">Clathrospora elynae</name>
    <dbReference type="NCBI Taxonomy" id="706981"/>
    <lineage>
        <taxon>Eukaryota</taxon>
        <taxon>Fungi</taxon>
        <taxon>Dikarya</taxon>
        <taxon>Ascomycota</taxon>
        <taxon>Pezizomycotina</taxon>
        <taxon>Dothideomycetes</taxon>
        <taxon>Pleosporomycetidae</taxon>
        <taxon>Pleosporales</taxon>
        <taxon>Diademaceae</taxon>
        <taxon>Clathrospora</taxon>
    </lineage>
</organism>
<dbReference type="Proteomes" id="UP000800038">
    <property type="component" value="Unassembled WGS sequence"/>
</dbReference>
<gene>
    <name evidence="1" type="ORF">EJ02DRAFT_127614</name>
</gene>
<evidence type="ECO:0000313" key="2">
    <source>
        <dbReference type="Proteomes" id="UP000800038"/>
    </source>
</evidence>
<protein>
    <submittedName>
        <fullName evidence="1">Uncharacterized protein</fullName>
    </submittedName>
</protein>
<sequence>MPLHQFFDPLGETEPCTTLYTLTVYKPPHLLASWIPRLVTRTPVTHPNSGATYKISPDHLNPDLDCLELKHLDDMATKIVTIKSAWFPPDMRCDHVQGGEKRCDQGCYVREKGGRVNRWTCERRDCDGHVYCGRVKLDNEGKACFGESGKRMVCLER</sequence>
<name>A0A6A5SAJ9_9PLEO</name>